<evidence type="ECO:0000256" key="1">
    <source>
        <dbReference type="ARBA" id="ARBA00022729"/>
    </source>
</evidence>
<dbReference type="InterPro" id="IPR052284">
    <property type="entry name" value="Collagen_mod_leprecan"/>
</dbReference>
<dbReference type="Proteomes" id="UP000075880">
    <property type="component" value="Unassembled WGS sequence"/>
</dbReference>
<keyword evidence="1 4" id="KW-0732">Signal</keyword>
<name>A0AAG5CYE1_ANOAO</name>
<feature type="compositionally biased region" description="Low complexity" evidence="3">
    <location>
        <begin position="433"/>
        <end position="444"/>
    </location>
</feature>
<protein>
    <recommendedName>
        <fullName evidence="5">Leprecan-like alpha-helical domain-containing protein</fullName>
    </recommendedName>
</protein>
<organism evidence="6 7">
    <name type="scientific">Anopheles atroparvus</name>
    <name type="common">European mosquito</name>
    <dbReference type="NCBI Taxonomy" id="41427"/>
    <lineage>
        <taxon>Eukaryota</taxon>
        <taxon>Metazoa</taxon>
        <taxon>Ecdysozoa</taxon>
        <taxon>Arthropoda</taxon>
        <taxon>Hexapoda</taxon>
        <taxon>Insecta</taxon>
        <taxon>Pterygota</taxon>
        <taxon>Neoptera</taxon>
        <taxon>Endopterygota</taxon>
        <taxon>Diptera</taxon>
        <taxon>Nematocera</taxon>
        <taxon>Culicoidea</taxon>
        <taxon>Culicidae</taxon>
        <taxon>Anophelinae</taxon>
        <taxon>Anopheles</taxon>
    </lineage>
</organism>
<feature type="region of interest" description="Disordered" evidence="3">
    <location>
        <begin position="29"/>
        <end position="56"/>
    </location>
</feature>
<evidence type="ECO:0000259" key="5">
    <source>
        <dbReference type="Pfam" id="PF23557"/>
    </source>
</evidence>
<feature type="compositionally biased region" description="Basic and acidic residues" evidence="3">
    <location>
        <begin position="465"/>
        <end position="479"/>
    </location>
</feature>
<dbReference type="PANTHER" id="PTHR13986">
    <property type="entry name" value="PROTEIN LYSINE HYDROXYLATION COMPLEX COMPONENT"/>
    <property type="match status" value="1"/>
</dbReference>
<proteinExistence type="predicted"/>
<evidence type="ECO:0000256" key="4">
    <source>
        <dbReference type="SAM" id="SignalP"/>
    </source>
</evidence>
<dbReference type="GO" id="GO:0005518">
    <property type="term" value="F:collagen binding"/>
    <property type="evidence" value="ECO:0007669"/>
    <property type="project" value="TreeGrafter"/>
</dbReference>
<reference evidence="6" key="1">
    <citation type="submission" date="2024-04" db="UniProtKB">
        <authorList>
            <consortium name="EnsemblMetazoa"/>
        </authorList>
    </citation>
    <scope>IDENTIFICATION</scope>
    <source>
        <strain evidence="6">EBRO</strain>
    </source>
</reference>
<dbReference type="GO" id="GO:0030199">
    <property type="term" value="P:collagen fibril organization"/>
    <property type="evidence" value="ECO:0007669"/>
    <property type="project" value="TreeGrafter"/>
</dbReference>
<evidence type="ECO:0000313" key="6">
    <source>
        <dbReference type="EnsemblMetazoa" id="ENSAATROPP003926"/>
    </source>
</evidence>
<feature type="domain" description="Leprecan-like alpha-helical" evidence="5">
    <location>
        <begin position="64"/>
        <end position="362"/>
    </location>
</feature>
<feature type="signal peptide" evidence="4">
    <location>
        <begin position="1"/>
        <end position="28"/>
    </location>
</feature>
<feature type="region of interest" description="Disordered" evidence="3">
    <location>
        <begin position="405"/>
        <end position="479"/>
    </location>
</feature>
<dbReference type="EnsemblMetazoa" id="ENSAATROPT004091">
    <property type="protein sequence ID" value="ENSAATROPP003926"/>
    <property type="gene ID" value="ENSAATROPG003241"/>
</dbReference>
<evidence type="ECO:0000256" key="2">
    <source>
        <dbReference type="ARBA" id="ARBA00023180"/>
    </source>
</evidence>
<keyword evidence="2" id="KW-0325">Glycoprotein</keyword>
<dbReference type="GO" id="GO:0005783">
    <property type="term" value="C:endoplasmic reticulum"/>
    <property type="evidence" value="ECO:0007669"/>
    <property type="project" value="TreeGrafter"/>
</dbReference>
<dbReference type="AlphaFoldDB" id="A0AAG5CYE1"/>
<evidence type="ECO:0000256" key="3">
    <source>
        <dbReference type="SAM" id="MobiDB-lite"/>
    </source>
</evidence>
<dbReference type="Pfam" id="PF23557">
    <property type="entry name" value="TPR_leprecan"/>
    <property type="match status" value="1"/>
</dbReference>
<feature type="chain" id="PRO_5042493320" description="Leprecan-like alpha-helical domain-containing protein" evidence="4">
    <location>
        <begin position="29"/>
        <end position="479"/>
    </location>
</feature>
<evidence type="ECO:0000313" key="7">
    <source>
        <dbReference type="Proteomes" id="UP000075880"/>
    </source>
</evidence>
<sequence length="479" mass="55723">MVLRKRRTPVVFGLFVLYCCFVIDPALAEGTSSSSSSSDRARHSEQPEALGDPPEDGSSFIDQYEAGVQAYLGNEWEECVYFLERALEGYRTYYESVANCRLECEYEARDIRHRGDFLHGSNVDNLQHYELILRRTLCLSKCARKYAIYRYLPFSEDFDGHYMDIFQDMKAYPYLYSCYTKTNQITLAASAAFTYLVRHPEDTVMKKSFEETIEKPGIDRDEIRDLEEKKFVDLLIGGIVDEQEKNWDRALEQLEASVMQFIFDENQCRAFCDGEFDHGFLPDFVTAIGNHFTNSLYCKRNCTSNMGMVRGKYYENLFPRHFRYLQNAYYQVKKYEQSYRAGMSYLLFVPDDIDMPESLKMIEAEAKGSVTANFFKPRREAVEYNDRMVYEEKLVQFIKEEFDQLDRGDPEDDTFEQRSNDEYDDAGEAYTLSTSPPSGGSSSTDMDSEKEPLLQESPVDAVNELYRKETDGYSDRDEL</sequence>
<keyword evidence="7" id="KW-1185">Reference proteome</keyword>
<dbReference type="InterPro" id="IPR056585">
    <property type="entry name" value="Leprecan_dom"/>
</dbReference>
<dbReference type="PANTHER" id="PTHR13986:SF8">
    <property type="entry name" value="PROLYL 3-HYDROXYLASE 1-LIKE PROTEIN"/>
    <property type="match status" value="1"/>
</dbReference>
<accession>A0AAG5CYE1</accession>